<evidence type="ECO:0000259" key="6">
    <source>
        <dbReference type="PROSITE" id="PS50811"/>
    </source>
</evidence>
<gene>
    <name evidence="7" type="ORF">M6B38_176665</name>
</gene>
<dbReference type="PROSITE" id="PS50811">
    <property type="entry name" value="WRKY"/>
    <property type="match status" value="1"/>
</dbReference>
<evidence type="ECO:0000256" key="1">
    <source>
        <dbReference type="ARBA" id="ARBA00004123"/>
    </source>
</evidence>
<dbReference type="AlphaFoldDB" id="A0AAX6EPG7"/>
<dbReference type="InterPro" id="IPR044810">
    <property type="entry name" value="WRKY_plant"/>
</dbReference>
<proteinExistence type="predicted"/>
<evidence type="ECO:0000256" key="2">
    <source>
        <dbReference type="ARBA" id="ARBA00023015"/>
    </source>
</evidence>
<evidence type="ECO:0000256" key="4">
    <source>
        <dbReference type="ARBA" id="ARBA00023163"/>
    </source>
</evidence>
<dbReference type="InterPro" id="IPR036576">
    <property type="entry name" value="WRKY_dom_sf"/>
</dbReference>
<evidence type="ECO:0000313" key="7">
    <source>
        <dbReference type="EMBL" id="KAJ6805950.1"/>
    </source>
</evidence>
<sequence>MEATTIYLKTRQTAKTLAEMAPASSSSTKSRPQDDVNHVSMILRGVSKDARQLRSLVTEQMIRNYVDDVGDLAVKGKIVELSKTIIEGTEAGLSLLRPPQLSNKNRRAQPKRVLKMINTCADAYEWRKYGSKRIQNQFTREYFYCKGCGAKKQVQILKVDEDGSPVEYLVSYMDDHTCQAPTGMVTTFALGESSWTTPTRGKGPSILSFQASASTAASDATQWLEEEDVNFAPVVSNPVPAELTGNLADIVFSPTPAADLFPSISPIAALPSSPFPTTTGPPSFDDDITQTLLNDFDWDNYTLDNNII</sequence>
<accession>A0AAX6EPG7</accession>
<reference evidence="7" key="1">
    <citation type="journal article" date="2023" name="GigaByte">
        <title>Genome assembly of the bearded iris, Iris pallida Lam.</title>
        <authorList>
            <person name="Bruccoleri R.E."/>
            <person name="Oakeley E.J."/>
            <person name="Faust A.M.E."/>
            <person name="Altorfer M."/>
            <person name="Dessus-Babus S."/>
            <person name="Burckhardt D."/>
            <person name="Oertli M."/>
            <person name="Naumann U."/>
            <person name="Petersen F."/>
            <person name="Wong J."/>
        </authorList>
    </citation>
    <scope>NUCLEOTIDE SEQUENCE</scope>
    <source>
        <strain evidence="7">GSM-AAB239-AS_SAM_17_03QT</strain>
    </source>
</reference>
<dbReference type="InterPro" id="IPR003657">
    <property type="entry name" value="WRKY_dom"/>
</dbReference>
<dbReference type="EMBL" id="JANAVB010035020">
    <property type="protein sequence ID" value="KAJ6805950.1"/>
    <property type="molecule type" value="Genomic_DNA"/>
</dbReference>
<dbReference type="PANTHER" id="PTHR31282">
    <property type="entry name" value="WRKY TRANSCRIPTION FACTOR 21-RELATED"/>
    <property type="match status" value="1"/>
</dbReference>
<keyword evidence="3" id="KW-0238">DNA-binding</keyword>
<feature type="domain" description="WRKY" evidence="6">
    <location>
        <begin position="115"/>
        <end position="181"/>
    </location>
</feature>
<dbReference type="GO" id="GO:0005634">
    <property type="term" value="C:nucleus"/>
    <property type="evidence" value="ECO:0007669"/>
    <property type="project" value="UniProtKB-SubCell"/>
</dbReference>
<comment type="caution">
    <text evidence="7">The sequence shown here is derived from an EMBL/GenBank/DDBJ whole genome shotgun (WGS) entry which is preliminary data.</text>
</comment>
<dbReference type="SMART" id="SM00774">
    <property type="entry name" value="WRKY"/>
    <property type="match status" value="1"/>
</dbReference>
<dbReference type="Pfam" id="PF03106">
    <property type="entry name" value="WRKY"/>
    <property type="match status" value="1"/>
</dbReference>
<protein>
    <submittedName>
        <fullName evidence="7">WRKY transcription factor 75</fullName>
    </submittedName>
</protein>
<evidence type="ECO:0000256" key="3">
    <source>
        <dbReference type="ARBA" id="ARBA00023125"/>
    </source>
</evidence>
<dbReference type="Proteomes" id="UP001140949">
    <property type="component" value="Unassembled WGS sequence"/>
</dbReference>
<reference evidence="7" key="2">
    <citation type="submission" date="2023-04" db="EMBL/GenBank/DDBJ databases">
        <authorList>
            <person name="Bruccoleri R.E."/>
            <person name="Oakeley E.J."/>
            <person name="Faust A.-M."/>
            <person name="Dessus-Babus S."/>
            <person name="Altorfer M."/>
            <person name="Burckhardt D."/>
            <person name="Oertli M."/>
            <person name="Naumann U."/>
            <person name="Petersen F."/>
            <person name="Wong J."/>
        </authorList>
    </citation>
    <scope>NUCLEOTIDE SEQUENCE</scope>
    <source>
        <strain evidence="7">GSM-AAB239-AS_SAM_17_03QT</strain>
        <tissue evidence="7">Leaf</tissue>
    </source>
</reference>
<dbReference type="GO" id="GO:0043565">
    <property type="term" value="F:sequence-specific DNA binding"/>
    <property type="evidence" value="ECO:0007669"/>
    <property type="project" value="InterPro"/>
</dbReference>
<comment type="subcellular location">
    <subcellularLocation>
        <location evidence="1">Nucleus</location>
    </subcellularLocation>
</comment>
<dbReference type="GO" id="GO:0003700">
    <property type="term" value="F:DNA-binding transcription factor activity"/>
    <property type="evidence" value="ECO:0007669"/>
    <property type="project" value="InterPro"/>
</dbReference>
<evidence type="ECO:0000256" key="5">
    <source>
        <dbReference type="ARBA" id="ARBA00023242"/>
    </source>
</evidence>
<evidence type="ECO:0000313" key="8">
    <source>
        <dbReference type="Proteomes" id="UP001140949"/>
    </source>
</evidence>
<keyword evidence="2" id="KW-0805">Transcription regulation</keyword>
<dbReference type="SUPFAM" id="SSF118290">
    <property type="entry name" value="WRKY DNA-binding domain"/>
    <property type="match status" value="1"/>
</dbReference>
<organism evidence="7 8">
    <name type="scientific">Iris pallida</name>
    <name type="common">Sweet iris</name>
    <dbReference type="NCBI Taxonomy" id="29817"/>
    <lineage>
        <taxon>Eukaryota</taxon>
        <taxon>Viridiplantae</taxon>
        <taxon>Streptophyta</taxon>
        <taxon>Embryophyta</taxon>
        <taxon>Tracheophyta</taxon>
        <taxon>Spermatophyta</taxon>
        <taxon>Magnoliopsida</taxon>
        <taxon>Liliopsida</taxon>
        <taxon>Asparagales</taxon>
        <taxon>Iridaceae</taxon>
        <taxon>Iridoideae</taxon>
        <taxon>Irideae</taxon>
        <taxon>Iris</taxon>
    </lineage>
</organism>
<keyword evidence="4" id="KW-0804">Transcription</keyword>
<keyword evidence="8" id="KW-1185">Reference proteome</keyword>
<name>A0AAX6EPG7_IRIPA</name>
<keyword evidence="5" id="KW-0539">Nucleus</keyword>
<dbReference type="Gene3D" id="2.20.25.80">
    <property type="entry name" value="WRKY domain"/>
    <property type="match status" value="1"/>
</dbReference>